<sequence length="154" mass="16444">MSLPDPGVPLGRGSVCGKRGILWGGAPSPGRAARLDEPRGCESAPGSRDLRRSRSCVAVQGCAVFPEQYRDGGRARTRGYAGDPGRARVPGVRGAPGGARRDNSPPGRSFRARPPEGAWAEIQRANFNPLCSGLHWLGQRQMWGDGPDKSWSLE</sequence>
<protein>
    <submittedName>
        <fullName evidence="1">Uncharacterized protein</fullName>
    </submittedName>
</protein>
<organism evidence="1 2">
    <name type="scientific">Rangifer tarandus platyrhynchus</name>
    <name type="common">Svalbard reindeer</name>
    <dbReference type="NCBI Taxonomy" id="3082113"/>
    <lineage>
        <taxon>Eukaryota</taxon>
        <taxon>Metazoa</taxon>
        <taxon>Chordata</taxon>
        <taxon>Craniata</taxon>
        <taxon>Vertebrata</taxon>
        <taxon>Euteleostomi</taxon>
        <taxon>Mammalia</taxon>
        <taxon>Eutheria</taxon>
        <taxon>Laurasiatheria</taxon>
        <taxon>Artiodactyla</taxon>
        <taxon>Ruminantia</taxon>
        <taxon>Pecora</taxon>
        <taxon>Cervidae</taxon>
        <taxon>Odocoileinae</taxon>
        <taxon>Rangifer</taxon>
    </lineage>
</organism>
<proteinExistence type="predicted"/>
<name>A0AC59Y371_RANTA</name>
<accession>A0AC59Y371</accession>
<evidence type="ECO:0000313" key="1">
    <source>
        <dbReference type="EMBL" id="CAM9336431.1"/>
    </source>
</evidence>
<reference evidence="1" key="2">
    <citation type="submission" date="2025-03" db="EMBL/GenBank/DDBJ databases">
        <authorList>
            <consortium name="ELIXIR-Norway"/>
            <consortium name="Elixir Norway"/>
        </authorList>
    </citation>
    <scope>NUCLEOTIDE SEQUENCE</scope>
</reference>
<dbReference type="Proteomes" id="UP001162501">
    <property type="component" value="Chromosome 1"/>
</dbReference>
<reference evidence="1" key="1">
    <citation type="submission" date="2023-05" db="EMBL/GenBank/DDBJ databases">
        <authorList>
            <consortium name="ELIXIR-Norway"/>
        </authorList>
    </citation>
    <scope>NUCLEOTIDE SEQUENCE</scope>
</reference>
<gene>
    <name evidence="1" type="ORF">MRATA1EN22A_LOCUS1139</name>
</gene>
<evidence type="ECO:0000313" key="2">
    <source>
        <dbReference type="Proteomes" id="UP001162501"/>
    </source>
</evidence>
<dbReference type="EMBL" id="OX596085">
    <property type="protein sequence ID" value="CAM9336431.1"/>
    <property type="molecule type" value="Genomic_DNA"/>
</dbReference>